<organism evidence="1 2">
    <name type="scientific">Dactylonectria macrodidyma</name>
    <dbReference type="NCBI Taxonomy" id="307937"/>
    <lineage>
        <taxon>Eukaryota</taxon>
        <taxon>Fungi</taxon>
        <taxon>Dikarya</taxon>
        <taxon>Ascomycota</taxon>
        <taxon>Pezizomycotina</taxon>
        <taxon>Sordariomycetes</taxon>
        <taxon>Hypocreomycetidae</taxon>
        <taxon>Hypocreales</taxon>
        <taxon>Nectriaceae</taxon>
        <taxon>Dactylonectria</taxon>
    </lineage>
</organism>
<proteinExistence type="predicted"/>
<name>A0A9P9E9P3_9HYPO</name>
<evidence type="ECO:0000313" key="2">
    <source>
        <dbReference type="Proteomes" id="UP000738349"/>
    </source>
</evidence>
<dbReference type="AlphaFoldDB" id="A0A9P9E9P3"/>
<evidence type="ECO:0000313" key="1">
    <source>
        <dbReference type="EMBL" id="KAH7133945.1"/>
    </source>
</evidence>
<comment type="caution">
    <text evidence="1">The sequence shown here is derived from an EMBL/GenBank/DDBJ whole genome shotgun (WGS) entry which is preliminary data.</text>
</comment>
<protein>
    <submittedName>
        <fullName evidence="1">Uncharacterized protein</fullName>
    </submittedName>
</protein>
<accession>A0A9P9E9P3</accession>
<gene>
    <name evidence="1" type="ORF">EDB81DRAFT_887753</name>
</gene>
<keyword evidence="2" id="KW-1185">Reference proteome</keyword>
<dbReference type="OrthoDB" id="5145195at2759"/>
<reference evidence="1" key="1">
    <citation type="journal article" date="2021" name="Nat. Commun.">
        <title>Genetic determinants of endophytism in the Arabidopsis root mycobiome.</title>
        <authorList>
            <person name="Mesny F."/>
            <person name="Miyauchi S."/>
            <person name="Thiergart T."/>
            <person name="Pickel B."/>
            <person name="Atanasova L."/>
            <person name="Karlsson M."/>
            <person name="Huettel B."/>
            <person name="Barry K.W."/>
            <person name="Haridas S."/>
            <person name="Chen C."/>
            <person name="Bauer D."/>
            <person name="Andreopoulos W."/>
            <person name="Pangilinan J."/>
            <person name="LaButti K."/>
            <person name="Riley R."/>
            <person name="Lipzen A."/>
            <person name="Clum A."/>
            <person name="Drula E."/>
            <person name="Henrissat B."/>
            <person name="Kohler A."/>
            <person name="Grigoriev I.V."/>
            <person name="Martin F.M."/>
            <person name="Hacquard S."/>
        </authorList>
    </citation>
    <scope>NUCLEOTIDE SEQUENCE</scope>
    <source>
        <strain evidence="1">MPI-CAGE-AT-0147</strain>
    </source>
</reference>
<sequence>MVQLSLPGTPTNLNGNTIDLAFTNVPSAAHAIVDEALVTGSDHFTIDTTIPATSSQGQSTGKIRISTEEEIKRFGIAVREQAKHIPATNGTSEELEGLAAAITGAIQIALKVTGSRLAMLPNPHPSGPHSATKQWQNTTAFAANTHLDMTG</sequence>
<dbReference type="Proteomes" id="UP000738349">
    <property type="component" value="Unassembled WGS sequence"/>
</dbReference>
<dbReference type="EMBL" id="JAGMUV010000015">
    <property type="protein sequence ID" value="KAH7133945.1"/>
    <property type="molecule type" value="Genomic_DNA"/>
</dbReference>